<dbReference type="PROSITE" id="PS50048">
    <property type="entry name" value="ZN2_CY6_FUNGAL_2"/>
    <property type="match status" value="1"/>
</dbReference>
<dbReference type="Gene3D" id="4.10.240.10">
    <property type="entry name" value="Zn(2)-C6 fungal-type DNA-binding domain"/>
    <property type="match status" value="1"/>
</dbReference>
<dbReference type="PROSITE" id="PS00463">
    <property type="entry name" value="ZN2_CY6_FUNGAL_1"/>
    <property type="match status" value="1"/>
</dbReference>
<accession>A0A2T3A6X4</accession>
<dbReference type="GO" id="GO:0000981">
    <property type="term" value="F:DNA-binding transcription factor activity, RNA polymerase II-specific"/>
    <property type="evidence" value="ECO:0007669"/>
    <property type="project" value="InterPro"/>
</dbReference>
<name>A0A2T3A6X4_9PEZI</name>
<evidence type="ECO:0000259" key="3">
    <source>
        <dbReference type="PROSITE" id="PS50048"/>
    </source>
</evidence>
<dbReference type="GO" id="GO:0008270">
    <property type="term" value="F:zinc ion binding"/>
    <property type="evidence" value="ECO:0007669"/>
    <property type="project" value="InterPro"/>
</dbReference>
<feature type="region of interest" description="Disordered" evidence="2">
    <location>
        <begin position="1"/>
        <end position="55"/>
    </location>
</feature>
<dbReference type="PANTHER" id="PTHR47655:SF3">
    <property type="entry name" value="ZN(II)2CYS6 TRANSCRIPTION FACTOR (EUROFUNG)"/>
    <property type="match status" value="1"/>
</dbReference>
<dbReference type="EMBL" id="KZ678451">
    <property type="protein sequence ID" value="PSR83984.1"/>
    <property type="molecule type" value="Genomic_DNA"/>
</dbReference>
<sequence>MERSLPSPPMEGGLKSPSPKRKTSVAKSTKPSHRTSKRSNSSTGHLHLHTRMSPTDAHATLAVADGRNKRVWKACERCRMKKTKCDGEFPCKRCKDDGLVCTAGVRKKTEFKQLPRGYAEVLENTQFALIATIHKLYTMLRTDQKWDLGEPDLNDRGQPVIHNIAQMLGCIRPNSDIDLPVHSVFPEDEQGLAMLASQLEKQEQHDEAPTTQTHPVAPASEQSSSSETDHSDFEDYRRAAFGSGATANSTLSPASLTHDSFDAYSALSPESLYSATSPHMYAPPWVGPTAMDFGPNYLQPAGPYANLDMLSQGYMESDLGRIKPHVRSCPNPEVMIGSADPMMFSSFDPDALRL</sequence>
<evidence type="ECO:0000313" key="4">
    <source>
        <dbReference type="EMBL" id="PSR83984.1"/>
    </source>
</evidence>
<dbReference type="SUPFAM" id="SSF57701">
    <property type="entry name" value="Zn2/Cys6 DNA-binding domain"/>
    <property type="match status" value="1"/>
</dbReference>
<dbReference type="InParanoid" id="A0A2T3A6X4"/>
<feature type="region of interest" description="Disordered" evidence="2">
    <location>
        <begin position="199"/>
        <end position="232"/>
    </location>
</feature>
<dbReference type="OrthoDB" id="4151048at2759"/>
<dbReference type="Proteomes" id="UP000241462">
    <property type="component" value="Unassembled WGS sequence"/>
</dbReference>
<dbReference type="InterPro" id="IPR052783">
    <property type="entry name" value="Metabolic/Drug-Res_Regulator"/>
</dbReference>
<dbReference type="InterPro" id="IPR001138">
    <property type="entry name" value="Zn2Cys6_DnaBD"/>
</dbReference>
<dbReference type="STRING" id="2025994.A0A2T3A6X4"/>
<reference evidence="4 5" key="1">
    <citation type="journal article" date="2018" name="Mycol. Prog.">
        <title>Coniella lustricola, a new species from submerged detritus.</title>
        <authorList>
            <person name="Raudabaugh D.B."/>
            <person name="Iturriaga T."/>
            <person name="Carver A."/>
            <person name="Mondo S."/>
            <person name="Pangilinan J."/>
            <person name="Lipzen A."/>
            <person name="He G."/>
            <person name="Amirebrahimi M."/>
            <person name="Grigoriev I.V."/>
            <person name="Miller A.N."/>
        </authorList>
    </citation>
    <scope>NUCLEOTIDE SEQUENCE [LARGE SCALE GENOMIC DNA]</scope>
    <source>
        <strain evidence="4 5">B22-T-1</strain>
    </source>
</reference>
<keyword evidence="5" id="KW-1185">Reference proteome</keyword>
<dbReference type="Pfam" id="PF00172">
    <property type="entry name" value="Zn_clus"/>
    <property type="match status" value="1"/>
</dbReference>
<proteinExistence type="predicted"/>
<keyword evidence="1" id="KW-0539">Nucleus</keyword>
<evidence type="ECO:0000256" key="2">
    <source>
        <dbReference type="SAM" id="MobiDB-lite"/>
    </source>
</evidence>
<dbReference type="AlphaFoldDB" id="A0A2T3A6X4"/>
<dbReference type="CDD" id="cd00067">
    <property type="entry name" value="GAL4"/>
    <property type="match status" value="1"/>
</dbReference>
<protein>
    <recommendedName>
        <fullName evidence="3">Zn(2)-C6 fungal-type domain-containing protein</fullName>
    </recommendedName>
</protein>
<evidence type="ECO:0000256" key="1">
    <source>
        <dbReference type="ARBA" id="ARBA00023242"/>
    </source>
</evidence>
<dbReference type="PANTHER" id="PTHR47655">
    <property type="entry name" value="QUINIC ACID UTILIZATION ACTIVATOR"/>
    <property type="match status" value="1"/>
</dbReference>
<gene>
    <name evidence="4" type="ORF">BD289DRAFT_274259</name>
</gene>
<evidence type="ECO:0000313" key="5">
    <source>
        <dbReference type="Proteomes" id="UP000241462"/>
    </source>
</evidence>
<feature type="compositionally biased region" description="Basic residues" evidence="2">
    <location>
        <begin position="18"/>
        <end position="37"/>
    </location>
</feature>
<dbReference type="SMART" id="SM00066">
    <property type="entry name" value="GAL4"/>
    <property type="match status" value="1"/>
</dbReference>
<dbReference type="CDD" id="cd15486">
    <property type="entry name" value="ZIP_Sip4"/>
    <property type="match status" value="1"/>
</dbReference>
<organism evidence="4 5">
    <name type="scientific">Coniella lustricola</name>
    <dbReference type="NCBI Taxonomy" id="2025994"/>
    <lineage>
        <taxon>Eukaryota</taxon>
        <taxon>Fungi</taxon>
        <taxon>Dikarya</taxon>
        <taxon>Ascomycota</taxon>
        <taxon>Pezizomycotina</taxon>
        <taxon>Sordariomycetes</taxon>
        <taxon>Sordariomycetidae</taxon>
        <taxon>Diaporthales</taxon>
        <taxon>Schizoparmaceae</taxon>
        <taxon>Coniella</taxon>
    </lineage>
</organism>
<feature type="domain" description="Zn(2)-C6 fungal-type" evidence="3">
    <location>
        <begin position="74"/>
        <end position="103"/>
    </location>
</feature>
<dbReference type="InterPro" id="IPR036864">
    <property type="entry name" value="Zn2-C6_fun-type_DNA-bd_sf"/>
</dbReference>